<organism evidence="2 3">
    <name type="scientific">Brevundimonas olei</name>
    <dbReference type="NCBI Taxonomy" id="657642"/>
    <lineage>
        <taxon>Bacteria</taxon>
        <taxon>Pseudomonadati</taxon>
        <taxon>Pseudomonadota</taxon>
        <taxon>Alphaproteobacteria</taxon>
        <taxon>Caulobacterales</taxon>
        <taxon>Caulobacteraceae</taxon>
        <taxon>Brevundimonas</taxon>
    </lineage>
</organism>
<dbReference type="InterPro" id="IPR050312">
    <property type="entry name" value="IolE/XylAMocC-like"/>
</dbReference>
<reference evidence="2 3" key="1">
    <citation type="submission" date="2024-02" db="EMBL/GenBank/DDBJ databases">
        <title>Distribution and functional of Brevundimonas-related endobacteria within Verticillium dahliae.</title>
        <authorList>
            <person name="Zeng H."/>
        </authorList>
    </citation>
    <scope>NUCLEOTIDE SEQUENCE [LARGE SCALE GENOMIC DNA]</scope>
    <source>
        <strain evidence="2 3">TRM 44200</strain>
    </source>
</reference>
<dbReference type="Proteomes" id="UP001363460">
    <property type="component" value="Chromosome"/>
</dbReference>
<proteinExistence type="predicted"/>
<keyword evidence="3" id="KW-1185">Reference proteome</keyword>
<evidence type="ECO:0000313" key="2">
    <source>
        <dbReference type="EMBL" id="WWT53464.1"/>
    </source>
</evidence>
<dbReference type="SUPFAM" id="SSF51658">
    <property type="entry name" value="Xylose isomerase-like"/>
    <property type="match status" value="1"/>
</dbReference>
<dbReference type="InterPro" id="IPR036237">
    <property type="entry name" value="Xyl_isomerase-like_sf"/>
</dbReference>
<dbReference type="PANTHER" id="PTHR12110">
    <property type="entry name" value="HYDROXYPYRUVATE ISOMERASE"/>
    <property type="match status" value="1"/>
</dbReference>
<dbReference type="InterPro" id="IPR013022">
    <property type="entry name" value="Xyl_isomerase-like_TIM-brl"/>
</dbReference>
<dbReference type="Pfam" id="PF01261">
    <property type="entry name" value="AP_endonuc_2"/>
    <property type="match status" value="1"/>
</dbReference>
<dbReference type="Gene3D" id="3.20.20.150">
    <property type="entry name" value="Divalent-metal-dependent TIM barrel enzymes"/>
    <property type="match status" value="1"/>
</dbReference>
<protein>
    <submittedName>
        <fullName evidence="2">TIM barrel protein</fullName>
    </submittedName>
</protein>
<dbReference type="PROSITE" id="PS51318">
    <property type="entry name" value="TAT"/>
    <property type="match status" value="1"/>
</dbReference>
<evidence type="ECO:0000313" key="3">
    <source>
        <dbReference type="Proteomes" id="UP001363460"/>
    </source>
</evidence>
<evidence type="ECO:0000259" key="1">
    <source>
        <dbReference type="Pfam" id="PF01261"/>
    </source>
</evidence>
<dbReference type="EMBL" id="CP146369">
    <property type="protein sequence ID" value="WWT53464.1"/>
    <property type="molecule type" value="Genomic_DNA"/>
</dbReference>
<gene>
    <name evidence="2" type="ORF">V8J38_09290</name>
</gene>
<accession>A0ABZ2ICF6</accession>
<name>A0ABZ2ICF6_9CAUL</name>
<dbReference type="RefSeq" id="WP_338575205.1">
    <property type="nucleotide sequence ID" value="NZ_CP146369.1"/>
</dbReference>
<dbReference type="InterPro" id="IPR006311">
    <property type="entry name" value="TAT_signal"/>
</dbReference>
<sequence length="357" mass="38993">MATRRQFLGTMASAGVALYAAPGLARGYEEVELPPKSKIGVASTAMAMHLSGLGAAPAMRDDPVRYIEYLRSLGAGGVQHAIRKDLRHARAKLEELGMFYEGEAALPAHPDDDLSAFENSMLQAKELGANCVRAVSRQPPGGNRRYETFATLEDYRAWEAQANAVIAKVMPIVDRIGVGLALENHKDRTADEHLAVLQRYSSEHLGALIDPGNNMSLMETAQETVNKLGPYAMANSMKDMGVAPYADGFLLSEVRFGKGINDQKALFEIMRSHNPRINFVQEIITRDPLEIPVLTEGYWKTLPGIGAERLAAFMANVRAKASALPVITGLSPQQRLQAEEDNNRNTFEWAIAQFGAA</sequence>
<feature type="domain" description="Xylose isomerase-like TIM barrel" evidence="1">
    <location>
        <begin position="109"/>
        <end position="286"/>
    </location>
</feature>
<dbReference type="PANTHER" id="PTHR12110:SF53">
    <property type="entry name" value="BLR5974 PROTEIN"/>
    <property type="match status" value="1"/>
</dbReference>